<comment type="caution">
    <text evidence="2">The sequence shown here is derived from an EMBL/GenBank/DDBJ whole genome shotgun (WGS) entry which is preliminary data.</text>
</comment>
<accession>A0AAV9UEE2</accession>
<feature type="compositionally biased region" description="Basic and acidic residues" evidence="1">
    <location>
        <begin position="298"/>
        <end position="308"/>
    </location>
</feature>
<feature type="region of interest" description="Disordered" evidence="1">
    <location>
        <begin position="54"/>
        <end position="91"/>
    </location>
</feature>
<dbReference type="EMBL" id="JAVHNQ010000009">
    <property type="protein sequence ID" value="KAK6338714.1"/>
    <property type="molecule type" value="Genomic_DNA"/>
</dbReference>
<dbReference type="Proteomes" id="UP001375240">
    <property type="component" value="Unassembled WGS sequence"/>
</dbReference>
<dbReference type="AlphaFoldDB" id="A0AAV9UEE2"/>
<proteinExistence type="predicted"/>
<feature type="region of interest" description="Disordered" evidence="1">
    <location>
        <begin position="298"/>
        <end position="339"/>
    </location>
</feature>
<sequence>MSTAPLRPVLCAFYRIRLLCPPSTYRSRWPATLHSGTGHRSDVPVALLSPSVPARNVHSNKPSYEDLSGLPFSNLRSKQKPGPSKRPPATIKDDALLAPINDKIVFNEVTEYFWRCLGWDSTRFRGIRRYDFSRSLQHARCQLNLQELIYNIRLPVAYRPTAKILTMLFHYSKKDLLNGDAFFVQPIMDRGAVVASPTIRDVFTTLDRLTENERTRKRTPEQREKTGWEYGLEIPLNFEIVVYFITGLRGRPGNDDAIMTRKLVDVVDNWRAETLDKQRYTIEFARAMREYSIKKLERKEELDEKSRQQAEAARQLRYAKRQEKKRADAQQRGQQKGEF</sequence>
<gene>
    <name evidence="2" type="ORF">TWF696_009526</name>
</gene>
<evidence type="ECO:0000313" key="3">
    <source>
        <dbReference type="Proteomes" id="UP001375240"/>
    </source>
</evidence>
<organism evidence="2 3">
    <name type="scientific">Orbilia brochopaga</name>
    <dbReference type="NCBI Taxonomy" id="3140254"/>
    <lineage>
        <taxon>Eukaryota</taxon>
        <taxon>Fungi</taxon>
        <taxon>Dikarya</taxon>
        <taxon>Ascomycota</taxon>
        <taxon>Pezizomycotina</taxon>
        <taxon>Orbiliomycetes</taxon>
        <taxon>Orbiliales</taxon>
        <taxon>Orbiliaceae</taxon>
        <taxon>Orbilia</taxon>
    </lineage>
</organism>
<protein>
    <submittedName>
        <fullName evidence="2">Uncharacterized protein</fullName>
    </submittedName>
</protein>
<name>A0AAV9UEE2_9PEZI</name>
<feature type="compositionally biased region" description="Basic and acidic residues" evidence="1">
    <location>
        <begin position="325"/>
        <end position="339"/>
    </location>
</feature>
<reference evidence="2 3" key="1">
    <citation type="submission" date="2019-10" db="EMBL/GenBank/DDBJ databases">
        <authorList>
            <person name="Palmer J.M."/>
        </authorList>
    </citation>
    <scope>NUCLEOTIDE SEQUENCE [LARGE SCALE GENOMIC DNA]</scope>
    <source>
        <strain evidence="2 3">TWF696</strain>
    </source>
</reference>
<evidence type="ECO:0000313" key="2">
    <source>
        <dbReference type="EMBL" id="KAK6338714.1"/>
    </source>
</evidence>
<keyword evidence="3" id="KW-1185">Reference proteome</keyword>
<evidence type="ECO:0000256" key="1">
    <source>
        <dbReference type="SAM" id="MobiDB-lite"/>
    </source>
</evidence>